<evidence type="ECO:0000313" key="1">
    <source>
        <dbReference type="EMBL" id="CAI6327416.1"/>
    </source>
</evidence>
<name>A0A9W4U898_9PLEO</name>
<organism evidence="1 2">
    <name type="scientific">Periconia digitata</name>
    <dbReference type="NCBI Taxonomy" id="1303443"/>
    <lineage>
        <taxon>Eukaryota</taxon>
        <taxon>Fungi</taxon>
        <taxon>Dikarya</taxon>
        <taxon>Ascomycota</taxon>
        <taxon>Pezizomycotina</taxon>
        <taxon>Dothideomycetes</taxon>
        <taxon>Pleosporomycetidae</taxon>
        <taxon>Pleosporales</taxon>
        <taxon>Massarineae</taxon>
        <taxon>Periconiaceae</taxon>
        <taxon>Periconia</taxon>
    </lineage>
</organism>
<accession>A0A9W4U898</accession>
<dbReference type="AlphaFoldDB" id="A0A9W4U898"/>
<dbReference type="OrthoDB" id="10577356at2759"/>
<reference evidence="1" key="1">
    <citation type="submission" date="2023-01" db="EMBL/GenBank/DDBJ databases">
        <authorList>
            <person name="Van Ghelder C."/>
            <person name="Rancurel C."/>
        </authorList>
    </citation>
    <scope>NUCLEOTIDE SEQUENCE</scope>
    <source>
        <strain evidence="1">CNCM I-4278</strain>
    </source>
</reference>
<keyword evidence="2" id="KW-1185">Reference proteome</keyword>
<comment type="caution">
    <text evidence="1">The sequence shown here is derived from an EMBL/GenBank/DDBJ whole genome shotgun (WGS) entry which is preliminary data.</text>
</comment>
<proteinExistence type="predicted"/>
<protein>
    <submittedName>
        <fullName evidence="1">Uncharacterized protein</fullName>
    </submittedName>
</protein>
<dbReference type="Proteomes" id="UP001152607">
    <property type="component" value="Unassembled WGS sequence"/>
</dbReference>
<gene>
    <name evidence="1" type="ORF">PDIGIT_LOCUS3895</name>
</gene>
<dbReference type="EMBL" id="CAOQHR010000002">
    <property type="protein sequence ID" value="CAI6327416.1"/>
    <property type="molecule type" value="Genomic_DNA"/>
</dbReference>
<evidence type="ECO:0000313" key="2">
    <source>
        <dbReference type="Proteomes" id="UP001152607"/>
    </source>
</evidence>
<sequence length="267" mass="30824">MGQTSSRLPHLTDDINIEHAWDPAETPPYIELYRLKMSRKVNFVELTLALQHMKRKSIPSFPFDIFTRPVIFLNDEERDKFLPGEKTREEVRKWAGTIKELVEAAKHIATKGRGLLFCVLEMPGQTEALDHHANGTGNGYGHMWAGMLVKKYGTKVEEWCLNIHCVIKPDREYYQKHPAEYLTMNSHFSGRKRLWAALHDAGMAVTTVNQSDMRLTDVRDTCVINSMFWLLKASQLKGGRWMEQDPRLQDLHLVPFIGGDNLYGKYH</sequence>